<name>A0A4R4QCL0_9ACTN</name>
<keyword evidence="2" id="KW-1185">Reference proteome</keyword>
<comment type="caution">
    <text evidence="1">The sequence shown here is derived from an EMBL/GenBank/DDBJ whole genome shotgun (WGS) entry which is preliminary data.</text>
</comment>
<evidence type="ECO:0000313" key="2">
    <source>
        <dbReference type="Proteomes" id="UP000295075"/>
    </source>
</evidence>
<accession>A0A4R4QCL0</accession>
<evidence type="ECO:0008006" key="3">
    <source>
        <dbReference type="Google" id="ProtNLM"/>
    </source>
</evidence>
<dbReference type="Proteomes" id="UP000295075">
    <property type="component" value="Unassembled WGS sequence"/>
</dbReference>
<dbReference type="OrthoDB" id="3828727at2"/>
<gene>
    <name evidence="1" type="ORF">E1261_06615</name>
</gene>
<evidence type="ECO:0000313" key="1">
    <source>
        <dbReference type="EMBL" id="TDC33157.1"/>
    </source>
</evidence>
<dbReference type="AlphaFoldDB" id="A0A4R4QCL0"/>
<reference evidence="1 2" key="1">
    <citation type="submission" date="2019-03" db="EMBL/GenBank/DDBJ databases">
        <title>Draft genome sequences of novel Actinobacteria.</title>
        <authorList>
            <person name="Sahin N."/>
            <person name="Ay H."/>
            <person name="Saygin H."/>
        </authorList>
    </citation>
    <scope>NUCLEOTIDE SEQUENCE [LARGE SCALE GENOMIC DNA]</scope>
    <source>
        <strain evidence="1 2">JCM 30547</strain>
    </source>
</reference>
<dbReference type="RefSeq" id="WP_132403471.1">
    <property type="nucleotide sequence ID" value="NZ_SMKA01000016.1"/>
</dbReference>
<sequence>MENNERITLAVGTRAVCGYLRKAFLMTSSEVDELRRSILDCAASQELTVDAIYEEELDRASDQLVECIGALIGADQPVLIIPSLLHFAGFGNPLEVRRDFQTQGIHVLVAQDSRPRS</sequence>
<protein>
    <recommendedName>
        <fullName evidence="3">Recombinase family protein</fullName>
    </recommendedName>
</protein>
<proteinExistence type="predicted"/>
<organism evidence="1 2">
    <name type="scientific">Kribbella albertanoniae</name>
    <dbReference type="NCBI Taxonomy" id="1266829"/>
    <lineage>
        <taxon>Bacteria</taxon>
        <taxon>Bacillati</taxon>
        <taxon>Actinomycetota</taxon>
        <taxon>Actinomycetes</taxon>
        <taxon>Propionibacteriales</taxon>
        <taxon>Kribbellaceae</taxon>
        <taxon>Kribbella</taxon>
    </lineage>
</organism>
<dbReference type="EMBL" id="SMKA01000016">
    <property type="protein sequence ID" value="TDC33157.1"/>
    <property type="molecule type" value="Genomic_DNA"/>
</dbReference>